<dbReference type="SMART" id="SM00028">
    <property type="entry name" value="TPR"/>
    <property type="match status" value="3"/>
</dbReference>
<dbReference type="InterPro" id="IPR013105">
    <property type="entry name" value="TPR_2"/>
</dbReference>
<keyword evidence="2 3" id="KW-0802">TPR repeat</keyword>
<evidence type="ECO:0000256" key="1">
    <source>
        <dbReference type="ARBA" id="ARBA00022737"/>
    </source>
</evidence>
<keyword evidence="5" id="KW-0808">Transferase</keyword>
<evidence type="ECO:0000256" key="4">
    <source>
        <dbReference type="SAM" id="MobiDB-lite"/>
    </source>
</evidence>
<dbReference type="PIRSF" id="PIRSF000422">
    <property type="entry name" value="N-terminal-AcTrfase-A_aux_su"/>
    <property type="match status" value="1"/>
</dbReference>
<dbReference type="PROSITE" id="PS50005">
    <property type="entry name" value="TPR"/>
    <property type="match status" value="1"/>
</dbReference>
<dbReference type="Proteomes" id="UP000324022">
    <property type="component" value="Unassembled WGS sequence"/>
</dbReference>
<evidence type="ECO:0000256" key="2">
    <source>
        <dbReference type="ARBA" id="ARBA00022803"/>
    </source>
</evidence>
<evidence type="ECO:0000313" key="6">
    <source>
        <dbReference type="Proteomes" id="UP000324022"/>
    </source>
</evidence>
<dbReference type="Pfam" id="PF07719">
    <property type="entry name" value="TPR_2"/>
    <property type="match status" value="1"/>
</dbReference>
<dbReference type="Gene3D" id="1.25.40.1040">
    <property type="match status" value="1"/>
</dbReference>
<dbReference type="SUPFAM" id="SSF48452">
    <property type="entry name" value="TPR-like"/>
    <property type="match status" value="1"/>
</dbReference>
<organism evidence="5 6">
    <name type="scientific">Ustilago trichophora</name>
    <dbReference type="NCBI Taxonomy" id="86804"/>
    <lineage>
        <taxon>Eukaryota</taxon>
        <taxon>Fungi</taxon>
        <taxon>Dikarya</taxon>
        <taxon>Basidiomycota</taxon>
        <taxon>Ustilaginomycotina</taxon>
        <taxon>Ustilaginomycetes</taxon>
        <taxon>Ustilaginales</taxon>
        <taxon>Ustilaginaceae</taxon>
        <taxon>Ustilago</taxon>
    </lineage>
</organism>
<sequence length="894" mass="99654">MPPKRAALPTKERTLFQRLIQEYETKKYKLGLKTADTILKKFPDHGETVAMKGLLLGSTNRREEGIELAKKGVRLDLTSFICWHALGILYRQDKNYEEAIKCYTQALRIEGGGNVNLLRESAFLQLQLRDYPPMVENRLTLLRMQPHLRINWIGLAIAHHLAGSLDAAVRVLEGYENVMRDIPARSYEHGEVLMYHASILEEQQKFQESLDLIENYSERIVDLRGKQEAQARCLAGLGKKDEAEALWRQLIKSNPENKRYFAGLLNLLGITESSDNAEAVEVFKGLQADHPKSSAAKRLALIHASGEEFKTQATAYVKSALIKGVPSLFSDLKSLYQDPAKLSALEEIVETSRLEWAPSTAPSADGTDPPSSYLWSLYYLAQHYSLTGASTRALHYIDSAISHSSTLPELHMVRARILKRSGDLLGASSAMSDARLLDGQDRFLNSKSAKYLLRTNDTTEAERIVGLFTKPDAPSPTYDLNEMQALWYLTEEAEAFLRAGNVAMALKRLGQVEKTFQEFWDDQLDFHSYCLRKMTLRSYVNLVRFEDRLRSHPAFVRAASAAISIYTTLHENPETAPFVEEAKEESEDPALAGLSESEKKKALKKARQAEAKRLAKAEAEAAEKKKKAEEAAANGETVDDEGPKPDPDPKGLELFASVKEAPLKQAERWLRFLQVHAAEKASTWEGVFEVAIREKNWLLATRAVMQLSKVEKESPRKVEMVIRLKSKLPDLNAAPKPIGSVISAALAEVIPNDKPLATYFTEALQSPFASTPSHTLGNARAALALDRKEESISLLLDLPTSIENSTGGPRFKNSALKTAIEARTLLAKISPESVAQFDSKAQIVFPLANAFKSKEALEEEKMEREAKLAKWAKSDAKESEVAEANGESAHEPLM</sequence>
<dbReference type="PANTHER" id="PTHR22767:SF2">
    <property type="entry name" value="N(ALPHA)-ACETYLTRANSFERASE 15_16, ISOFORM A"/>
    <property type="match status" value="1"/>
</dbReference>
<dbReference type="GO" id="GO:0016740">
    <property type="term" value="F:transferase activity"/>
    <property type="evidence" value="ECO:0007669"/>
    <property type="project" value="UniProtKB-KW"/>
</dbReference>
<dbReference type="AlphaFoldDB" id="A0A5C3DVE7"/>
<feature type="compositionally biased region" description="Basic and acidic residues" evidence="4">
    <location>
        <begin position="641"/>
        <end position="651"/>
    </location>
</feature>
<dbReference type="EMBL" id="OOIN01000002">
    <property type="protein sequence ID" value="SPO21171.1"/>
    <property type="molecule type" value="Genomic_DNA"/>
</dbReference>
<dbReference type="PANTHER" id="PTHR22767">
    <property type="entry name" value="N-TERMINAL ACETYLTRANSFERASE-RELATED"/>
    <property type="match status" value="1"/>
</dbReference>
<gene>
    <name evidence="5" type="ORF">UTRI_00648</name>
</gene>
<feature type="compositionally biased region" description="Basic and acidic residues" evidence="4">
    <location>
        <begin position="614"/>
        <end position="630"/>
    </location>
</feature>
<dbReference type="OrthoDB" id="10263032at2759"/>
<feature type="region of interest" description="Disordered" evidence="4">
    <location>
        <begin position="872"/>
        <end position="894"/>
    </location>
</feature>
<evidence type="ECO:0000256" key="3">
    <source>
        <dbReference type="PROSITE-ProRule" id="PRU00339"/>
    </source>
</evidence>
<name>A0A5C3DVE7_9BASI</name>
<dbReference type="InterPro" id="IPR011990">
    <property type="entry name" value="TPR-like_helical_dom_sf"/>
</dbReference>
<keyword evidence="1" id="KW-0677">Repeat</keyword>
<dbReference type="Pfam" id="PF12569">
    <property type="entry name" value="NatA_aux_su"/>
    <property type="match status" value="1"/>
</dbReference>
<dbReference type="InterPro" id="IPR019734">
    <property type="entry name" value="TPR_rpt"/>
</dbReference>
<feature type="region of interest" description="Disordered" evidence="4">
    <location>
        <begin position="614"/>
        <end position="651"/>
    </location>
</feature>
<proteinExistence type="predicted"/>
<evidence type="ECO:0000313" key="5">
    <source>
        <dbReference type="EMBL" id="SPO21171.1"/>
    </source>
</evidence>
<dbReference type="SUPFAM" id="SSF81901">
    <property type="entry name" value="HCP-like"/>
    <property type="match status" value="1"/>
</dbReference>
<dbReference type="InterPro" id="IPR021183">
    <property type="entry name" value="NatA_aux_su"/>
</dbReference>
<dbReference type="GO" id="GO:0031415">
    <property type="term" value="C:NatA complex"/>
    <property type="evidence" value="ECO:0007669"/>
    <property type="project" value="TreeGrafter"/>
</dbReference>
<feature type="repeat" description="TPR" evidence="3">
    <location>
        <begin position="80"/>
        <end position="113"/>
    </location>
</feature>
<protein>
    <submittedName>
        <fullName evidence="5">Related to n-terminal acetyltransferase 1</fullName>
    </submittedName>
</protein>
<feature type="region of interest" description="Disordered" evidence="4">
    <location>
        <begin position="578"/>
        <end position="599"/>
    </location>
</feature>
<dbReference type="Gene3D" id="1.25.40.1010">
    <property type="match status" value="1"/>
</dbReference>
<keyword evidence="6" id="KW-1185">Reference proteome</keyword>
<dbReference type="FunFam" id="1.25.40.1040:FF:000003">
    <property type="entry name" value="N-terminal acetyltransferase A, auxiliary subunit"/>
    <property type="match status" value="1"/>
</dbReference>
<accession>A0A5C3DVE7</accession>
<reference evidence="5 6" key="1">
    <citation type="submission" date="2018-03" db="EMBL/GenBank/DDBJ databases">
        <authorList>
            <person name="Guldener U."/>
        </authorList>
    </citation>
    <scope>NUCLEOTIDE SEQUENCE [LARGE SCALE GENOMIC DNA]</scope>
    <source>
        <strain evidence="5 6">NBRC100155</strain>
    </source>
</reference>